<keyword evidence="12" id="KW-0472">Membrane</keyword>
<evidence type="ECO:0000256" key="12">
    <source>
        <dbReference type="ARBA" id="ARBA00023136"/>
    </source>
</evidence>
<dbReference type="InterPro" id="IPR002401">
    <property type="entry name" value="Cyt_P450_E_grp-I"/>
</dbReference>
<keyword evidence="10 13" id="KW-0408">Iron</keyword>
<feature type="binding site" description="axial binding residue" evidence="13">
    <location>
        <position position="430"/>
    </location>
    <ligand>
        <name>heme</name>
        <dbReference type="ChEBI" id="CHEBI:30413"/>
    </ligand>
    <ligandPart>
        <name>Fe</name>
        <dbReference type="ChEBI" id="CHEBI:18248"/>
    </ligandPart>
</feature>
<dbReference type="FunFam" id="1.10.630.10:FF:000042">
    <property type="entry name" value="Cytochrome P450"/>
    <property type="match status" value="1"/>
</dbReference>
<proteinExistence type="inferred from homology"/>
<comment type="subcellular location">
    <subcellularLocation>
        <location evidence="3">Endoplasmic reticulum membrane</location>
        <topology evidence="3">Peripheral membrane protein</topology>
    </subcellularLocation>
    <subcellularLocation>
        <location evidence="2">Microsome membrane</location>
        <topology evidence="2">Peripheral membrane protein</topology>
    </subcellularLocation>
</comment>
<evidence type="ECO:0000256" key="8">
    <source>
        <dbReference type="ARBA" id="ARBA00022848"/>
    </source>
</evidence>
<evidence type="ECO:0000256" key="6">
    <source>
        <dbReference type="ARBA" id="ARBA00022723"/>
    </source>
</evidence>
<dbReference type="InterPro" id="IPR050476">
    <property type="entry name" value="Insect_CytP450_Detox"/>
</dbReference>
<evidence type="ECO:0000256" key="4">
    <source>
        <dbReference type="ARBA" id="ARBA00010617"/>
    </source>
</evidence>
<dbReference type="Pfam" id="PF00067">
    <property type="entry name" value="p450"/>
    <property type="match status" value="1"/>
</dbReference>
<dbReference type="GO" id="GO:0005506">
    <property type="term" value="F:iron ion binding"/>
    <property type="evidence" value="ECO:0007669"/>
    <property type="project" value="InterPro"/>
</dbReference>
<dbReference type="PANTHER" id="PTHR24292:SF100">
    <property type="entry name" value="CYTOCHROME P450 6A16, ISOFORM B-RELATED"/>
    <property type="match status" value="1"/>
</dbReference>
<dbReference type="KEGG" id="soy:115874736"/>
<dbReference type="PANTHER" id="PTHR24292">
    <property type="entry name" value="CYTOCHROME P450"/>
    <property type="match status" value="1"/>
</dbReference>
<evidence type="ECO:0000313" key="16">
    <source>
        <dbReference type="RefSeq" id="XP_030745867.1"/>
    </source>
</evidence>
<dbReference type="Gene3D" id="1.10.630.10">
    <property type="entry name" value="Cytochrome P450"/>
    <property type="match status" value="1"/>
</dbReference>
<keyword evidence="5 13" id="KW-0349">Heme</keyword>
<evidence type="ECO:0000256" key="7">
    <source>
        <dbReference type="ARBA" id="ARBA00022824"/>
    </source>
</evidence>
<dbReference type="GO" id="GO:0004497">
    <property type="term" value="F:monooxygenase activity"/>
    <property type="evidence" value="ECO:0007669"/>
    <property type="project" value="UniProtKB-KW"/>
</dbReference>
<keyword evidence="15" id="KW-1185">Reference proteome</keyword>
<gene>
    <name evidence="16" type="primary">LOC115874736</name>
</gene>
<reference evidence="16" key="1">
    <citation type="submission" date="2025-08" db="UniProtKB">
        <authorList>
            <consortium name="RefSeq"/>
        </authorList>
    </citation>
    <scope>IDENTIFICATION</scope>
    <source>
        <tissue evidence="16">Gonads</tissue>
    </source>
</reference>
<dbReference type="InterPro" id="IPR001128">
    <property type="entry name" value="Cyt_P450"/>
</dbReference>
<dbReference type="InterPro" id="IPR017972">
    <property type="entry name" value="Cyt_P450_CS"/>
</dbReference>
<protein>
    <submittedName>
        <fullName evidence="16">Probable cytochrome P450 6a23</fullName>
    </submittedName>
</protein>
<dbReference type="Proteomes" id="UP000504635">
    <property type="component" value="Unplaced"/>
</dbReference>
<evidence type="ECO:0000256" key="2">
    <source>
        <dbReference type="ARBA" id="ARBA00004174"/>
    </source>
</evidence>
<keyword evidence="6 13" id="KW-0479">Metal-binding</keyword>
<dbReference type="CDD" id="cd11056">
    <property type="entry name" value="CYP6-like"/>
    <property type="match status" value="1"/>
</dbReference>
<name>A0A6J2X3Z9_SITOR</name>
<sequence length="485" mass="55989">MFATIVTSVLALILTAWAVIKWRGSYWERRGVVVADTTKFTFKTKKALSEIIFDQYRRGRELKQKVLGTYVFTNPFLMVIDPAIIKRIMTKDFDHFLGHGTYHHPKDVLSMHLFSLEGEEWRHLRVKLTPTFTSGKMKMMFDTLVEKTHGLEKVVGQYADSGEACEIKNILGRFTTDIIGSCAFGIECNSLEEPNSDFRTFGKKVFQNAPKQLWKIFVIPKWILGQLNFKLSGNDVTEFFTKVVKDTIKYRETHNVLRKDFMHLLLQLKNGEKSITENEIIAQCFIFFLAGFETSSTAMNFALYELAVNEDIQEKLRTEIVEVLEKHDGKVTYDAVAEMKYLDLVVNETLRKFPPVSAIPRICSKTYKIPDTDIVVEKGIRVQIPVWGIHRDPEYYPNPDVFNPENFTEENKAKRPDFTFLPFGEGPRMCIGLRFGLLQTKVGLISLLRNYRFTLNNKTKIPFEMEKSGIILSVKGDIWLDVKRV</sequence>
<evidence type="ECO:0000256" key="14">
    <source>
        <dbReference type="RuleBase" id="RU000461"/>
    </source>
</evidence>
<dbReference type="GO" id="GO:0005789">
    <property type="term" value="C:endoplasmic reticulum membrane"/>
    <property type="evidence" value="ECO:0007669"/>
    <property type="project" value="UniProtKB-SubCell"/>
</dbReference>
<comment type="cofactor">
    <cofactor evidence="1 13">
        <name>heme</name>
        <dbReference type="ChEBI" id="CHEBI:30413"/>
    </cofactor>
</comment>
<dbReference type="GO" id="GO:0020037">
    <property type="term" value="F:heme binding"/>
    <property type="evidence" value="ECO:0007669"/>
    <property type="project" value="InterPro"/>
</dbReference>
<dbReference type="InterPro" id="IPR036396">
    <property type="entry name" value="Cyt_P450_sf"/>
</dbReference>
<evidence type="ECO:0000256" key="1">
    <source>
        <dbReference type="ARBA" id="ARBA00001971"/>
    </source>
</evidence>
<dbReference type="SUPFAM" id="SSF48264">
    <property type="entry name" value="Cytochrome P450"/>
    <property type="match status" value="1"/>
</dbReference>
<evidence type="ECO:0000256" key="13">
    <source>
        <dbReference type="PIRSR" id="PIRSR602401-1"/>
    </source>
</evidence>
<organism evidence="15 16">
    <name type="scientific">Sitophilus oryzae</name>
    <name type="common">Rice weevil</name>
    <name type="synonym">Curculio oryzae</name>
    <dbReference type="NCBI Taxonomy" id="7048"/>
    <lineage>
        <taxon>Eukaryota</taxon>
        <taxon>Metazoa</taxon>
        <taxon>Ecdysozoa</taxon>
        <taxon>Arthropoda</taxon>
        <taxon>Hexapoda</taxon>
        <taxon>Insecta</taxon>
        <taxon>Pterygota</taxon>
        <taxon>Neoptera</taxon>
        <taxon>Endopterygota</taxon>
        <taxon>Coleoptera</taxon>
        <taxon>Polyphaga</taxon>
        <taxon>Cucujiformia</taxon>
        <taxon>Curculionidae</taxon>
        <taxon>Dryophthorinae</taxon>
        <taxon>Sitophilus</taxon>
    </lineage>
</organism>
<dbReference type="FunCoup" id="A0A6J2X3Z9">
    <property type="interactions" value="311"/>
</dbReference>
<dbReference type="OrthoDB" id="2789670at2759"/>
<evidence type="ECO:0000256" key="3">
    <source>
        <dbReference type="ARBA" id="ARBA00004406"/>
    </source>
</evidence>
<evidence type="ECO:0000256" key="9">
    <source>
        <dbReference type="ARBA" id="ARBA00023002"/>
    </source>
</evidence>
<comment type="similarity">
    <text evidence="4 14">Belongs to the cytochrome P450 family.</text>
</comment>
<evidence type="ECO:0000256" key="11">
    <source>
        <dbReference type="ARBA" id="ARBA00023033"/>
    </source>
</evidence>
<dbReference type="PROSITE" id="PS00086">
    <property type="entry name" value="CYTOCHROME_P450"/>
    <property type="match status" value="1"/>
</dbReference>
<evidence type="ECO:0000256" key="10">
    <source>
        <dbReference type="ARBA" id="ARBA00023004"/>
    </source>
</evidence>
<keyword evidence="7" id="KW-0256">Endoplasmic reticulum</keyword>
<dbReference type="PRINTS" id="PR00463">
    <property type="entry name" value="EP450I"/>
</dbReference>
<accession>A0A6J2X3Z9</accession>
<evidence type="ECO:0000256" key="5">
    <source>
        <dbReference type="ARBA" id="ARBA00022617"/>
    </source>
</evidence>
<keyword evidence="11 14" id="KW-0503">Monooxygenase</keyword>
<keyword evidence="9 14" id="KW-0560">Oxidoreductase</keyword>
<dbReference type="AlphaFoldDB" id="A0A6J2X3Z9"/>
<dbReference type="GeneID" id="115874736"/>
<dbReference type="PRINTS" id="PR00385">
    <property type="entry name" value="P450"/>
</dbReference>
<dbReference type="GO" id="GO:0016705">
    <property type="term" value="F:oxidoreductase activity, acting on paired donors, with incorporation or reduction of molecular oxygen"/>
    <property type="evidence" value="ECO:0007669"/>
    <property type="project" value="InterPro"/>
</dbReference>
<dbReference type="RefSeq" id="XP_030745867.1">
    <property type="nucleotide sequence ID" value="XM_030890007.1"/>
</dbReference>
<keyword evidence="8" id="KW-0492">Microsome</keyword>
<evidence type="ECO:0000313" key="15">
    <source>
        <dbReference type="Proteomes" id="UP000504635"/>
    </source>
</evidence>
<dbReference type="InParanoid" id="A0A6J2X3Z9"/>